<dbReference type="EMBL" id="SMKX01000088">
    <property type="protein sequence ID" value="TDD55436.1"/>
    <property type="molecule type" value="Genomic_DNA"/>
</dbReference>
<evidence type="ECO:0000313" key="4">
    <source>
        <dbReference type="Proteomes" id="UP000295124"/>
    </source>
</evidence>
<dbReference type="AlphaFoldDB" id="A0A4R4ZBQ1"/>
<reference evidence="3 4" key="1">
    <citation type="submission" date="2019-03" db="EMBL/GenBank/DDBJ databases">
        <title>Draft genome sequences of novel Actinobacteria.</title>
        <authorList>
            <person name="Sahin N."/>
            <person name="Ay H."/>
            <person name="Saygin H."/>
        </authorList>
    </citation>
    <scope>NUCLEOTIDE SEQUENCE [LARGE SCALE GENOMIC DNA]</scope>
    <source>
        <strain evidence="3 4">JCM 13523</strain>
    </source>
</reference>
<feature type="compositionally biased region" description="Low complexity" evidence="1">
    <location>
        <begin position="45"/>
        <end position="56"/>
    </location>
</feature>
<feature type="region of interest" description="Disordered" evidence="1">
    <location>
        <begin position="23"/>
        <end position="56"/>
    </location>
</feature>
<evidence type="ECO:0000313" key="3">
    <source>
        <dbReference type="EMBL" id="TDD55436.1"/>
    </source>
</evidence>
<feature type="signal peptide" evidence="2">
    <location>
        <begin position="1"/>
        <end position="22"/>
    </location>
</feature>
<keyword evidence="4" id="KW-1185">Reference proteome</keyword>
<keyword evidence="2" id="KW-0732">Signal</keyword>
<feature type="chain" id="PRO_5039519902" description="Secreted protein" evidence="2">
    <location>
        <begin position="23"/>
        <end position="229"/>
    </location>
</feature>
<organism evidence="3 4">
    <name type="scientific">Kribbella antibiotica</name>
    <dbReference type="NCBI Taxonomy" id="190195"/>
    <lineage>
        <taxon>Bacteria</taxon>
        <taxon>Bacillati</taxon>
        <taxon>Actinomycetota</taxon>
        <taxon>Actinomycetes</taxon>
        <taxon>Propionibacteriales</taxon>
        <taxon>Kribbellaceae</taxon>
        <taxon>Kribbella</taxon>
    </lineage>
</organism>
<dbReference type="RefSeq" id="WP_132171932.1">
    <property type="nucleotide sequence ID" value="NZ_SMKX01000088.1"/>
</dbReference>
<accession>A0A4R4ZBQ1</accession>
<dbReference type="Proteomes" id="UP000295124">
    <property type="component" value="Unassembled WGS sequence"/>
</dbReference>
<gene>
    <name evidence="3" type="ORF">E1263_26170</name>
</gene>
<proteinExistence type="predicted"/>
<feature type="compositionally biased region" description="Low complexity" evidence="1">
    <location>
        <begin position="23"/>
        <end position="32"/>
    </location>
</feature>
<protein>
    <recommendedName>
        <fullName evidence="5">Secreted protein</fullName>
    </recommendedName>
</protein>
<evidence type="ECO:0008006" key="5">
    <source>
        <dbReference type="Google" id="ProtNLM"/>
    </source>
</evidence>
<name>A0A4R4ZBQ1_9ACTN</name>
<dbReference type="OrthoDB" id="3824822at2"/>
<comment type="caution">
    <text evidence="3">The sequence shown here is derived from an EMBL/GenBank/DDBJ whole genome shotgun (WGS) entry which is preliminary data.</text>
</comment>
<evidence type="ECO:0000256" key="2">
    <source>
        <dbReference type="SAM" id="SignalP"/>
    </source>
</evidence>
<evidence type="ECO:0000256" key="1">
    <source>
        <dbReference type="SAM" id="MobiDB-lite"/>
    </source>
</evidence>
<dbReference type="PROSITE" id="PS51257">
    <property type="entry name" value="PROKAR_LIPOPROTEIN"/>
    <property type="match status" value="1"/>
</dbReference>
<sequence>MPHRRGVLLATALILVLGGCSGESGPVSPSPSVDDTIAIPPPGSSPSETPGPGVTTPGIRMTAVPRSDGSFDMVEDVILPEAADSLQVQVPTSGELLPGLMTKTAPRASDLQLLADDSVVPLDTSTVDTTRDLTLPTPATKLRLTYRLTGTTVRRTPQRPQRAAAALRPLLAPDEDTLPTSVSVSSGLLNAVCPLLTETRCAVGDPPNLTIRPDIPASQALVVIQLDLP</sequence>